<evidence type="ECO:0000256" key="3">
    <source>
        <dbReference type="ARBA" id="ARBA00023274"/>
    </source>
</evidence>
<feature type="region of interest" description="Disordered" evidence="5">
    <location>
        <begin position="172"/>
        <end position="206"/>
    </location>
</feature>
<keyword evidence="3" id="KW-0687">Ribonucleoprotein</keyword>
<dbReference type="Gene3D" id="3.40.1370.10">
    <property type="match status" value="1"/>
</dbReference>
<accession>A0AAN6GRN8</accession>
<dbReference type="PANTHER" id="PTHR10746:SF6">
    <property type="entry name" value="LARGE RIBOSOMAL SUBUNIT PROTEIN UL4M"/>
    <property type="match status" value="1"/>
</dbReference>
<dbReference type="SUPFAM" id="SSF52166">
    <property type="entry name" value="Ribosomal protein L4"/>
    <property type="match status" value="1"/>
</dbReference>
<feature type="region of interest" description="Disordered" evidence="5">
    <location>
        <begin position="39"/>
        <end position="68"/>
    </location>
</feature>
<dbReference type="PANTHER" id="PTHR10746">
    <property type="entry name" value="50S RIBOSOMAL PROTEIN L4"/>
    <property type="match status" value="1"/>
</dbReference>
<dbReference type="GO" id="GO:0003735">
    <property type="term" value="F:structural constituent of ribosome"/>
    <property type="evidence" value="ECO:0007669"/>
    <property type="project" value="InterPro"/>
</dbReference>
<dbReference type="InterPro" id="IPR002136">
    <property type="entry name" value="Ribosomal_uL4"/>
</dbReference>
<evidence type="ECO:0000313" key="6">
    <source>
        <dbReference type="EMBL" id="KAK0553218.1"/>
    </source>
</evidence>
<proteinExistence type="inferred from homology"/>
<comment type="similarity">
    <text evidence="1">Belongs to the universal ribosomal protein uL4 family.</text>
</comment>
<dbReference type="NCBIfam" id="TIGR03953">
    <property type="entry name" value="rplD_bact"/>
    <property type="match status" value="1"/>
</dbReference>
<gene>
    <name evidence="6" type="primary">yml6</name>
    <name evidence="6" type="ORF">OC846_002590</name>
</gene>
<dbReference type="Proteomes" id="UP001176517">
    <property type="component" value="Unassembled WGS sequence"/>
</dbReference>
<comment type="caution">
    <text evidence="6">The sequence shown here is derived from an EMBL/GenBank/DDBJ whole genome shotgun (WGS) entry which is preliminary data.</text>
</comment>
<dbReference type="GO" id="GO:0005840">
    <property type="term" value="C:ribosome"/>
    <property type="evidence" value="ECO:0007669"/>
    <property type="project" value="UniProtKB-KW"/>
</dbReference>
<evidence type="ECO:0000256" key="5">
    <source>
        <dbReference type="SAM" id="MobiDB-lite"/>
    </source>
</evidence>
<dbReference type="GO" id="GO:1990904">
    <property type="term" value="C:ribonucleoprotein complex"/>
    <property type="evidence" value="ECO:0007669"/>
    <property type="project" value="UniProtKB-KW"/>
</dbReference>
<feature type="region of interest" description="Disordered" evidence="5">
    <location>
        <begin position="403"/>
        <end position="484"/>
    </location>
</feature>
<evidence type="ECO:0000256" key="2">
    <source>
        <dbReference type="ARBA" id="ARBA00022980"/>
    </source>
</evidence>
<dbReference type="InterPro" id="IPR023574">
    <property type="entry name" value="Ribosomal_uL4_dom_sf"/>
</dbReference>
<evidence type="ECO:0000256" key="1">
    <source>
        <dbReference type="ARBA" id="ARBA00010528"/>
    </source>
</evidence>
<dbReference type="EMBL" id="JAPDMZ010000053">
    <property type="protein sequence ID" value="KAK0553218.1"/>
    <property type="molecule type" value="Genomic_DNA"/>
</dbReference>
<organism evidence="6 7">
    <name type="scientific">Tilletia horrida</name>
    <dbReference type="NCBI Taxonomy" id="155126"/>
    <lineage>
        <taxon>Eukaryota</taxon>
        <taxon>Fungi</taxon>
        <taxon>Dikarya</taxon>
        <taxon>Basidiomycota</taxon>
        <taxon>Ustilaginomycotina</taxon>
        <taxon>Exobasidiomycetes</taxon>
        <taxon>Tilletiales</taxon>
        <taxon>Tilletiaceae</taxon>
        <taxon>Tilletia</taxon>
    </lineage>
</organism>
<evidence type="ECO:0000256" key="4">
    <source>
        <dbReference type="ARBA" id="ARBA00040565"/>
    </source>
</evidence>
<keyword evidence="2 6" id="KW-0689">Ribosomal protein</keyword>
<keyword evidence="7" id="KW-1185">Reference proteome</keyword>
<name>A0AAN6GRN8_9BASI</name>
<dbReference type="InterPro" id="IPR013005">
    <property type="entry name" value="Ribosomal_uL4-like"/>
</dbReference>
<feature type="compositionally biased region" description="Low complexity" evidence="5">
    <location>
        <begin position="448"/>
        <end position="458"/>
    </location>
</feature>
<dbReference type="AlphaFoldDB" id="A0AAN6GRN8"/>
<protein>
    <recommendedName>
        <fullName evidence="4">Large ribosomal subunit protein uL4m</fullName>
    </recommendedName>
</protein>
<sequence length="484" mass="51755">MLRRVVARRAVAEAARAARPSTVAGPSVAASPSCSSSATRFLQTGPSLDPASAAGAGVPELPLSPRPSAISAEQSARDANFLRQISIGNSQGLLTESIQDPLVHVPLCYLHPSTKGAEFPAKSYVPLSSHVFGTAPRSDVLHSAVVYYLDSLRAGTASTKTRGEVAYSGRKLRPQKGSGRARLGTRGNPLLKGGGVAHGPKPRDFSTKLPRRVRELALRSALSARWRNNDLHVIPSFGGVDPPPRITGPMRRLLGSKGWDRALFLTAPRSPKPPARALITNARPSAADPVYSNNQLKKHEQLIENFKKAVGNIPNTEVLELHKLPEEAVRRMLQRKGRKAALEVAKRPGELHAYQVLLYPKLICDLGAIEWLEEKLGGAGWHNIELEALDELGDAGTAVMAASSATPQGDEEVTTSTATSEDEDFVNGASTTISELGETDAEKVQGDDAAAAEAPLEATPEEEAQLEREADEILKQAGVEPKQR</sequence>
<reference evidence="6" key="1">
    <citation type="journal article" date="2023" name="PhytoFront">
        <title>Draft Genome Resources of Seven Strains of Tilletia horrida, Causal Agent of Kernel Smut of Rice.</title>
        <authorList>
            <person name="Khanal S."/>
            <person name="Antony Babu S."/>
            <person name="Zhou X.G."/>
        </authorList>
    </citation>
    <scope>NUCLEOTIDE SEQUENCE</scope>
    <source>
        <strain evidence="6">TX6</strain>
    </source>
</reference>
<dbReference type="GO" id="GO:0006412">
    <property type="term" value="P:translation"/>
    <property type="evidence" value="ECO:0007669"/>
    <property type="project" value="InterPro"/>
</dbReference>
<dbReference type="Pfam" id="PF00573">
    <property type="entry name" value="Ribosomal_L4"/>
    <property type="match status" value="1"/>
</dbReference>
<feature type="compositionally biased region" description="Basic and acidic residues" evidence="5">
    <location>
        <begin position="465"/>
        <end position="474"/>
    </location>
</feature>
<evidence type="ECO:0000313" key="7">
    <source>
        <dbReference type="Proteomes" id="UP001176517"/>
    </source>
</evidence>